<dbReference type="AlphaFoldDB" id="G0VMM3"/>
<dbReference type="Pfam" id="PF09820">
    <property type="entry name" value="AAA-ATPase_like"/>
    <property type="match status" value="1"/>
</dbReference>
<organism evidence="2 3">
    <name type="scientific">Megasphaera elsdenii DSM 20460</name>
    <dbReference type="NCBI Taxonomy" id="1064535"/>
    <lineage>
        <taxon>Bacteria</taxon>
        <taxon>Bacillati</taxon>
        <taxon>Bacillota</taxon>
        <taxon>Negativicutes</taxon>
        <taxon>Veillonellales</taxon>
        <taxon>Veillonellaceae</taxon>
        <taxon>Megasphaera</taxon>
    </lineage>
</organism>
<keyword evidence="3" id="KW-1185">Reference proteome</keyword>
<dbReference type="eggNOG" id="COG4637">
    <property type="taxonomic scope" value="Bacteria"/>
</dbReference>
<feature type="domain" description="AAA-ATPase-like" evidence="1">
    <location>
        <begin position="2"/>
        <end position="228"/>
    </location>
</feature>
<dbReference type="KEGG" id="med:MELS_2198"/>
<evidence type="ECO:0000259" key="1">
    <source>
        <dbReference type="Pfam" id="PF09820"/>
    </source>
</evidence>
<dbReference type="EMBL" id="HE576794">
    <property type="protein sequence ID" value="CCC74415.1"/>
    <property type="molecule type" value="Genomic_DNA"/>
</dbReference>
<dbReference type="STRING" id="1064535.MELS_2198"/>
<name>G0VMM3_MEGEL</name>
<dbReference type="PANTHER" id="PTHR34825:SF1">
    <property type="entry name" value="AAA-ATPASE-LIKE DOMAIN-CONTAINING PROTEIN"/>
    <property type="match status" value="1"/>
</dbReference>
<accession>G0VMM3</accession>
<proteinExistence type="predicted"/>
<gene>
    <name evidence="2" type="ORF">MELS_2198</name>
</gene>
<dbReference type="Proteomes" id="UP000010111">
    <property type="component" value="Chromosome"/>
</dbReference>
<reference evidence="2 3" key="1">
    <citation type="journal article" date="2011" name="J. Bacteriol.">
        <title>Genome Sequence of the Ruminal Bacterium Megasphaera elsdenii.</title>
        <authorList>
            <person name="Marx H."/>
            <person name="Graf A.B."/>
            <person name="Tatto N."/>
            <person name="Thallinger G.G."/>
            <person name="Mattanovich D."/>
            <person name="Sauer M."/>
        </authorList>
    </citation>
    <scope>NUCLEOTIDE SEQUENCE [LARGE SCALE GENOMIC DNA]</scope>
    <source>
        <strain evidence="2 3">DSM 20460</strain>
    </source>
</reference>
<evidence type="ECO:0000313" key="2">
    <source>
        <dbReference type="EMBL" id="CCC74415.1"/>
    </source>
</evidence>
<sequence length="450" mass="52378">MPIGVDNFWDIRSKHYYFIDKTDFIRQLIDGHSAVTLITRPRRFGKTLTLSMLEYFFSIEKEVQSRHLFDGLAIDRAGADYMAQRGQYPVIFMSFKGMQQNTWPGMFQSFRLWIQREFNKYEFLLQGNLLNEVEKNAFHRIVWQQATPEEYQLSLLNLSEYLFRYYRVKPIILIDEYDTPLQTAYSHGFYDQAIAYFRTFFNNTLKGNEFLNFAILTGVLRIAKESIFSGLNNLDVYSVMDEEYSSVMGFTTAEVEKMAGDLQADALLPRLKAWYDGYRFGHHEIYNPWSVISCFAKRRIGDYWVNTSANEIIATLLQGPSKRQEERLLALLQGKTVSAVIREGLIYQDIRMDKDALYTLLLTTGYLTAVWRQDIPNGMLCQLKIPNEEVRHVFQSEILDRFCADGDVSRFGIPPAGDTSGMEVRYRLLREKNPCISRANVLNYSSIGFE</sequence>
<protein>
    <recommendedName>
        <fullName evidence="1">AAA-ATPase-like domain-containing protein</fullName>
    </recommendedName>
</protein>
<dbReference type="InterPro" id="IPR018631">
    <property type="entry name" value="AAA-ATPase-like_dom"/>
</dbReference>
<dbReference type="HOGENOM" id="CLU_021114_1_1_9"/>
<evidence type="ECO:0000313" key="3">
    <source>
        <dbReference type="Proteomes" id="UP000010111"/>
    </source>
</evidence>
<dbReference type="PANTHER" id="PTHR34825">
    <property type="entry name" value="CONSERVED PROTEIN, WITH A WEAK D-GALACTARATE DEHYDRATASE/ALTRONATE HYDROLASE DOMAIN"/>
    <property type="match status" value="1"/>
</dbReference>